<evidence type="ECO:0008006" key="7">
    <source>
        <dbReference type="Google" id="ProtNLM"/>
    </source>
</evidence>
<dbReference type="EMBL" id="HBEG01034197">
    <property type="protein sequence ID" value="CAD8372498.1"/>
    <property type="molecule type" value="Transcribed_RNA"/>
</dbReference>
<keyword evidence="2" id="KW-0520">NAD</keyword>
<dbReference type="GO" id="GO:0005829">
    <property type="term" value="C:cytosol"/>
    <property type="evidence" value="ECO:0007669"/>
    <property type="project" value="TreeGrafter"/>
</dbReference>
<dbReference type="GO" id="GO:0030267">
    <property type="term" value="F:glyoxylate reductase (NADPH) activity"/>
    <property type="evidence" value="ECO:0007669"/>
    <property type="project" value="TreeGrafter"/>
</dbReference>
<accession>A0A7S0FQF2</accession>
<evidence type="ECO:0000256" key="1">
    <source>
        <dbReference type="ARBA" id="ARBA00023002"/>
    </source>
</evidence>
<protein>
    <recommendedName>
        <fullName evidence="7">Glycerate dehydrogenase</fullName>
    </recommendedName>
</protein>
<feature type="domain" description="D-isomer specific 2-hydroxyacid dehydrogenase NAD-binding" evidence="5">
    <location>
        <begin position="160"/>
        <end position="335"/>
    </location>
</feature>
<dbReference type="InterPro" id="IPR050223">
    <property type="entry name" value="D-isomer_2-hydroxyacid_DH"/>
</dbReference>
<dbReference type="PANTHER" id="PTHR10996">
    <property type="entry name" value="2-HYDROXYACID DEHYDROGENASE-RELATED"/>
    <property type="match status" value="1"/>
</dbReference>
<dbReference type="GO" id="GO:0051287">
    <property type="term" value="F:NAD binding"/>
    <property type="evidence" value="ECO:0007669"/>
    <property type="project" value="InterPro"/>
</dbReference>
<dbReference type="SUPFAM" id="SSF52283">
    <property type="entry name" value="Formate/glycerate dehydrogenase catalytic domain-like"/>
    <property type="match status" value="1"/>
</dbReference>
<dbReference type="AlphaFoldDB" id="A0A7S0FQF2"/>
<dbReference type="GO" id="GO:0016618">
    <property type="term" value="F:hydroxypyruvate reductase [NAD(P)H] activity"/>
    <property type="evidence" value="ECO:0007669"/>
    <property type="project" value="TreeGrafter"/>
</dbReference>
<evidence type="ECO:0000259" key="4">
    <source>
        <dbReference type="Pfam" id="PF00389"/>
    </source>
</evidence>
<name>A0A7S0FQF2_9DINO</name>
<dbReference type="InterPro" id="IPR036291">
    <property type="entry name" value="NAD(P)-bd_dom_sf"/>
</dbReference>
<comment type="similarity">
    <text evidence="3">Belongs to the D-isomer specific 2-hydroxyacid dehydrogenase family.</text>
</comment>
<evidence type="ECO:0000256" key="2">
    <source>
        <dbReference type="ARBA" id="ARBA00023027"/>
    </source>
</evidence>
<dbReference type="InterPro" id="IPR006140">
    <property type="entry name" value="D-isomer_DH_NAD-bd"/>
</dbReference>
<dbReference type="InterPro" id="IPR006139">
    <property type="entry name" value="D-isomer_2_OHA_DH_cat_dom"/>
</dbReference>
<reference evidence="6" key="1">
    <citation type="submission" date="2021-01" db="EMBL/GenBank/DDBJ databases">
        <authorList>
            <person name="Corre E."/>
            <person name="Pelletier E."/>
            <person name="Niang G."/>
            <person name="Scheremetjew M."/>
            <person name="Finn R."/>
            <person name="Kale V."/>
            <person name="Holt S."/>
            <person name="Cochrane G."/>
            <person name="Meng A."/>
            <person name="Brown T."/>
            <person name="Cohen L."/>
        </authorList>
    </citation>
    <scope>NUCLEOTIDE SEQUENCE</scope>
    <source>
        <strain evidence="6">Pbaha01</strain>
    </source>
</reference>
<dbReference type="Pfam" id="PF02826">
    <property type="entry name" value="2-Hacid_dh_C"/>
    <property type="match status" value="1"/>
</dbReference>
<dbReference type="Pfam" id="PF00389">
    <property type="entry name" value="2-Hacid_dh"/>
    <property type="match status" value="1"/>
</dbReference>
<sequence length="366" mass="38723">MAQTSQQTAARRLRRIVAAAAPQPVPPPGLPAPCAAAPSIAELEGEAIGRFAAVKVVLLKVGERGVPLASQGEVEKLFKQRSLEPVWVDQVNDIPEDAAVIVTTGTLVGAEILAKMPKLRLVAVAFTGVDHIDLAACKARGVKVANVPGYSTDATAELAIGLVLAHLRRLPTCQQSIKDGMWACPRQEDLQSKTVGLVGVGRIGMRLAELFKAFKVKALLGYSSSQDAAFTLNGGAYVESLAGLFLDSDIVIVSLPLTATTKGLISEKIMELLRPECILVNVGRGGVVDEAALAKFLAQGRFRAALDVFDEEPLPTNDPLRAVPEEALLMTPHVGYQSTASLQKRLDATVKNILAFLAGEAINSVV</sequence>
<dbReference type="PANTHER" id="PTHR10996:SF178">
    <property type="entry name" value="2-HYDROXYACID DEHYDROGENASE YGL185C-RELATED"/>
    <property type="match status" value="1"/>
</dbReference>
<proteinExistence type="inferred from homology"/>
<evidence type="ECO:0000313" key="6">
    <source>
        <dbReference type="EMBL" id="CAD8372498.1"/>
    </source>
</evidence>
<feature type="domain" description="D-isomer specific 2-hydroxyacid dehydrogenase catalytic" evidence="4">
    <location>
        <begin position="65"/>
        <end position="366"/>
    </location>
</feature>
<keyword evidence="1 3" id="KW-0560">Oxidoreductase</keyword>
<evidence type="ECO:0000256" key="3">
    <source>
        <dbReference type="RuleBase" id="RU003719"/>
    </source>
</evidence>
<evidence type="ECO:0000259" key="5">
    <source>
        <dbReference type="Pfam" id="PF02826"/>
    </source>
</evidence>
<gene>
    <name evidence="6" type="ORF">PBAH0796_LOCUS20900</name>
</gene>
<dbReference type="SUPFAM" id="SSF51735">
    <property type="entry name" value="NAD(P)-binding Rossmann-fold domains"/>
    <property type="match status" value="1"/>
</dbReference>
<dbReference type="Gene3D" id="3.40.50.720">
    <property type="entry name" value="NAD(P)-binding Rossmann-like Domain"/>
    <property type="match status" value="2"/>
</dbReference>
<organism evidence="6">
    <name type="scientific">Pyrodinium bahamense</name>
    <dbReference type="NCBI Taxonomy" id="73915"/>
    <lineage>
        <taxon>Eukaryota</taxon>
        <taxon>Sar</taxon>
        <taxon>Alveolata</taxon>
        <taxon>Dinophyceae</taxon>
        <taxon>Gonyaulacales</taxon>
        <taxon>Pyrocystaceae</taxon>
        <taxon>Pyrodinium</taxon>
    </lineage>
</organism>